<dbReference type="Proteomes" id="UP001412239">
    <property type="component" value="Unassembled WGS sequence"/>
</dbReference>
<dbReference type="PROSITE" id="PS50011">
    <property type="entry name" value="PROTEIN_KINASE_DOM"/>
    <property type="match status" value="1"/>
</dbReference>
<feature type="region of interest" description="Disordered" evidence="4">
    <location>
        <begin position="458"/>
        <end position="513"/>
    </location>
</feature>
<evidence type="ECO:0000256" key="2">
    <source>
        <dbReference type="ARBA" id="ARBA00022840"/>
    </source>
</evidence>
<reference evidence="6" key="1">
    <citation type="submission" date="2015-10" db="EMBL/GenBank/DDBJ databases">
        <authorList>
            <person name="Regsiter A."/>
            <person name="william w."/>
        </authorList>
    </citation>
    <scope>NUCLEOTIDE SEQUENCE</scope>
    <source>
        <strain evidence="6">Montdore</strain>
    </source>
</reference>
<feature type="compositionally biased region" description="Low complexity" evidence="4">
    <location>
        <begin position="565"/>
        <end position="580"/>
    </location>
</feature>
<dbReference type="GO" id="GO:0035556">
    <property type="term" value="P:intracellular signal transduction"/>
    <property type="evidence" value="ECO:0007669"/>
    <property type="project" value="TreeGrafter"/>
</dbReference>
<evidence type="ECO:0000256" key="1">
    <source>
        <dbReference type="ARBA" id="ARBA00022741"/>
    </source>
</evidence>
<gene>
    <name evidence="6" type="ORF">GSTUAT00005186001</name>
</gene>
<dbReference type="PANTHER" id="PTHR24346">
    <property type="entry name" value="MAP/MICROTUBULE AFFINITY-REGULATING KINASE"/>
    <property type="match status" value="1"/>
</dbReference>
<dbReference type="Gene3D" id="1.10.510.10">
    <property type="entry name" value="Transferase(Phosphotransferase) domain 1"/>
    <property type="match status" value="1"/>
</dbReference>
<feature type="compositionally biased region" description="Low complexity" evidence="4">
    <location>
        <begin position="622"/>
        <end position="632"/>
    </location>
</feature>
<feature type="compositionally biased region" description="Low complexity" evidence="4">
    <location>
        <begin position="537"/>
        <end position="555"/>
    </location>
</feature>
<accession>A0A292PT75</accession>
<proteinExistence type="predicted"/>
<dbReference type="InterPro" id="IPR011009">
    <property type="entry name" value="Kinase-like_dom_sf"/>
</dbReference>
<keyword evidence="1 3" id="KW-0547">Nucleotide-binding</keyword>
<protein>
    <recommendedName>
        <fullName evidence="5">Protein kinase domain-containing protein</fullName>
    </recommendedName>
</protein>
<dbReference type="InterPro" id="IPR008271">
    <property type="entry name" value="Ser/Thr_kinase_AS"/>
</dbReference>
<dbReference type="GO" id="GO:0004674">
    <property type="term" value="F:protein serine/threonine kinase activity"/>
    <property type="evidence" value="ECO:0007669"/>
    <property type="project" value="TreeGrafter"/>
</dbReference>
<evidence type="ECO:0000259" key="5">
    <source>
        <dbReference type="PROSITE" id="PS50011"/>
    </source>
</evidence>
<dbReference type="SMART" id="SM00220">
    <property type="entry name" value="S_TKc"/>
    <property type="match status" value="1"/>
</dbReference>
<dbReference type="PROSITE" id="PS00107">
    <property type="entry name" value="PROTEIN_KINASE_ATP"/>
    <property type="match status" value="1"/>
</dbReference>
<evidence type="ECO:0000256" key="3">
    <source>
        <dbReference type="PROSITE-ProRule" id="PRU10141"/>
    </source>
</evidence>
<evidence type="ECO:0000256" key="4">
    <source>
        <dbReference type="SAM" id="MobiDB-lite"/>
    </source>
</evidence>
<dbReference type="InterPro" id="IPR000719">
    <property type="entry name" value="Prot_kinase_dom"/>
</dbReference>
<feature type="region of interest" description="Disordered" evidence="4">
    <location>
        <begin position="532"/>
        <end position="676"/>
    </location>
</feature>
<evidence type="ECO:0000313" key="6">
    <source>
        <dbReference type="EMBL" id="CUS10736.1"/>
    </source>
</evidence>
<dbReference type="SUPFAM" id="SSF56112">
    <property type="entry name" value="Protein kinase-like (PK-like)"/>
    <property type="match status" value="1"/>
</dbReference>
<evidence type="ECO:0000313" key="7">
    <source>
        <dbReference type="Proteomes" id="UP001412239"/>
    </source>
</evidence>
<feature type="binding site" evidence="3">
    <location>
        <position position="71"/>
    </location>
    <ligand>
        <name>ATP</name>
        <dbReference type="ChEBI" id="CHEBI:30616"/>
    </ligand>
</feature>
<dbReference type="PANTHER" id="PTHR24346:SF110">
    <property type="entry name" value="NON-SPECIFIC SERINE_THREONINE PROTEIN KINASE"/>
    <property type="match status" value="1"/>
</dbReference>
<feature type="region of interest" description="Disordered" evidence="4">
    <location>
        <begin position="391"/>
        <end position="425"/>
    </location>
</feature>
<name>A0A292PT75_9PEZI</name>
<feature type="compositionally biased region" description="Pro residues" evidence="4">
    <location>
        <begin position="464"/>
        <end position="474"/>
    </location>
</feature>
<dbReference type="Pfam" id="PF00069">
    <property type="entry name" value="Pkinase"/>
    <property type="match status" value="1"/>
</dbReference>
<keyword evidence="2 3" id="KW-0067">ATP-binding</keyword>
<dbReference type="EMBL" id="LN891040">
    <property type="protein sequence ID" value="CUS10736.1"/>
    <property type="molecule type" value="Genomic_DNA"/>
</dbReference>
<feature type="compositionally biased region" description="Low complexity" evidence="4">
    <location>
        <begin position="640"/>
        <end position="656"/>
    </location>
</feature>
<dbReference type="CDD" id="cd14003">
    <property type="entry name" value="STKc_AMPK-like"/>
    <property type="match status" value="1"/>
</dbReference>
<sequence>MPPKSKAEIQKQRAKVGSLLSLVEVEGGEFSSKDLRSVGNYNVGRLIGKGSFGRVYLATHKLTNGSKVVLKSAQKDDANLAREIHHHRQLVHPHIARLYEVIVTESLVWLVLEYCSGCGREFGGYGIADVGVGDELYNYLIKNGRLTMDKTKKIFAQLVGAVSYVHMNNCVHRDLKLENILLDKHENVRIPATATGIGGGGGAGIVRVKLCDFGFTREYERQKLLQTFCGTVCYSAPEMLKGEKYMAHAVDVWSLGVILYALLCGELPFDEDIEDDTKLKILKDEPKYPEDLPEDAVSLLKACLMKKPGLRPTLDEVLSHTFLSEYAPAQKAILVVQPSPAFSTRLEKDTLHRMKAAGVDIDQVIENVLAKKCDALAGWWALLIEKEERKERRRQKRKIESRRMSAASNLDPTLLPLNEESEDQMRRQNREYIAFASSMHEMLTAAPAVIILPERNLGRIPRGQTPPSPTPPPPVEKDRDYGPYLKPPQQDRQVMSSPDLHSEANGGKGRQNRKHALLSQLASLKHWFLDSAKRATSPSSKNSSNHNSSNHNASHGYQHFQNGLGSRSGNGARRNSRGNAVYNSSYRGTPPPKRNSLSPGPLTPRTSSYRRPSGRGLGGRNSTSSSVSSIRSFHNKTHSKASSTSSASVSSITLKSPRSPRNSIKVLPATPTSSTFPSHVRVVRSSPNGQGYNEAAVLTSGVAFAKRKKSPFKGPMLNQAALHAKREHAGARIAQKRSRGNIIEEEDEDIEEVLEFIGPGESEDEDTLRGRHN</sequence>
<feature type="compositionally biased region" description="Basic residues" evidence="4">
    <location>
        <begin position="391"/>
        <end position="400"/>
    </location>
</feature>
<dbReference type="GO" id="GO:0005524">
    <property type="term" value="F:ATP binding"/>
    <property type="evidence" value="ECO:0007669"/>
    <property type="project" value="UniProtKB-UniRule"/>
</dbReference>
<dbReference type="PROSITE" id="PS00108">
    <property type="entry name" value="PROTEIN_KINASE_ST"/>
    <property type="match status" value="1"/>
</dbReference>
<dbReference type="GO" id="GO:0005737">
    <property type="term" value="C:cytoplasm"/>
    <property type="evidence" value="ECO:0007669"/>
    <property type="project" value="TreeGrafter"/>
</dbReference>
<organism evidence="6 7">
    <name type="scientific">Tuber aestivum</name>
    <name type="common">summer truffle</name>
    <dbReference type="NCBI Taxonomy" id="59557"/>
    <lineage>
        <taxon>Eukaryota</taxon>
        <taxon>Fungi</taxon>
        <taxon>Dikarya</taxon>
        <taxon>Ascomycota</taxon>
        <taxon>Pezizomycotina</taxon>
        <taxon>Pezizomycetes</taxon>
        <taxon>Pezizales</taxon>
        <taxon>Tuberaceae</taxon>
        <taxon>Tuber</taxon>
    </lineage>
</organism>
<feature type="domain" description="Protein kinase" evidence="5">
    <location>
        <begin position="41"/>
        <end position="323"/>
    </location>
</feature>
<keyword evidence="7" id="KW-1185">Reference proteome</keyword>
<dbReference type="AlphaFoldDB" id="A0A292PT75"/>
<dbReference type="InterPro" id="IPR017441">
    <property type="entry name" value="Protein_kinase_ATP_BS"/>
</dbReference>